<evidence type="ECO:0000313" key="1">
    <source>
        <dbReference type="EMBL" id="KIJ39721.1"/>
    </source>
</evidence>
<dbReference type="OrthoDB" id="3267196at2759"/>
<organism evidence="1 2">
    <name type="scientific">Sphaerobolus stellatus (strain SS14)</name>
    <dbReference type="NCBI Taxonomy" id="990650"/>
    <lineage>
        <taxon>Eukaryota</taxon>
        <taxon>Fungi</taxon>
        <taxon>Dikarya</taxon>
        <taxon>Basidiomycota</taxon>
        <taxon>Agaricomycotina</taxon>
        <taxon>Agaricomycetes</taxon>
        <taxon>Phallomycetidae</taxon>
        <taxon>Geastrales</taxon>
        <taxon>Sphaerobolaceae</taxon>
        <taxon>Sphaerobolus</taxon>
    </lineage>
</organism>
<protein>
    <submittedName>
        <fullName evidence="1">Uncharacterized protein</fullName>
    </submittedName>
</protein>
<reference evidence="1 2" key="1">
    <citation type="submission" date="2014-06" db="EMBL/GenBank/DDBJ databases">
        <title>Evolutionary Origins and Diversification of the Mycorrhizal Mutualists.</title>
        <authorList>
            <consortium name="DOE Joint Genome Institute"/>
            <consortium name="Mycorrhizal Genomics Consortium"/>
            <person name="Kohler A."/>
            <person name="Kuo A."/>
            <person name="Nagy L.G."/>
            <person name="Floudas D."/>
            <person name="Copeland A."/>
            <person name="Barry K.W."/>
            <person name="Cichocki N."/>
            <person name="Veneault-Fourrey C."/>
            <person name="LaButti K."/>
            <person name="Lindquist E.A."/>
            <person name="Lipzen A."/>
            <person name="Lundell T."/>
            <person name="Morin E."/>
            <person name="Murat C."/>
            <person name="Riley R."/>
            <person name="Ohm R."/>
            <person name="Sun H."/>
            <person name="Tunlid A."/>
            <person name="Henrissat B."/>
            <person name="Grigoriev I.V."/>
            <person name="Hibbett D.S."/>
            <person name="Martin F."/>
        </authorList>
    </citation>
    <scope>NUCLEOTIDE SEQUENCE [LARGE SCALE GENOMIC DNA]</scope>
    <source>
        <strain evidence="1 2">SS14</strain>
    </source>
</reference>
<name>A0A0C9VPE0_SPHS4</name>
<dbReference type="HOGENOM" id="CLU_1403258_0_0_1"/>
<dbReference type="AlphaFoldDB" id="A0A0C9VPE0"/>
<gene>
    <name evidence="1" type="ORF">M422DRAFT_257552</name>
</gene>
<sequence length="194" mass="21784">MSLLAARSRPIIKFFQRIYPQSFDLTGLNDIYENRELKLGTNHPDGYIHAILSEPSNDGASQINVIVMMVPGLAQYTHEAQTTLHDNSYKCVHGKFNEWEVVIWDSEGNQSRLLRLESNAIAKPVKPIALFGADGLMLWKKSPEGVSKSNPCIKKALGDELIRENNPAVSGIMTTDANEIVQLLTHTCDWHFKH</sequence>
<proteinExistence type="predicted"/>
<accession>A0A0C9VPE0</accession>
<dbReference type="EMBL" id="KN837150">
    <property type="protein sequence ID" value="KIJ39721.1"/>
    <property type="molecule type" value="Genomic_DNA"/>
</dbReference>
<dbReference type="Proteomes" id="UP000054279">
    <property type="component" value="Unassembled WGS sequence"/>
</dbReference>
<evidence type="ECO:0000313" key="2">
    <source>
        <dbReference type="Proteomes" id="UP000054279"/>
    </source>
</evidence>
<keyword evidence="2" id="KW-1185">Reference proteome</keyword>